<dbReference type="InterPro" id="IPR000182">
    <property type="entry name" value="GNAT_dom"/>
</dbReference>
<dbReference type="AlphaFoldDB" id="A0A1I2EF58"/>
<accession>A0A1I2EF58</accession>
<organism evidence="4 5">
    <name type="scientific">Sulfitobacter brevis</name>
    <dbReference type="NCBI Taxonomy" id="74348"/>
    <lineage>
        <taxon>Bacteria</taxon>
        <taxon>Pseudomonadati</taxon>
        <taxon>Pseudomonadota</taxon>
        <taxon>Alphaproteobacteria</taxon>
        <taxon>Rhodobacterales</taxon>
        <taxon>Roseobacteraceae</taxon>
        <taxon>Sulfitobacter</taxon>
    </lineage>
</organism>
<dbReference type="PANTHER" id="PTHR43072">
    <property type="entry name" value="N-ACETYLTRANSFERASE"/>
    <property type="match status" value="1"/>
</dbReference>
<dbReference type="PANTHER" id="PTHR43072:SF23">
    <property type="entry name" value="UPF0039 PROTEIN C11D3.02C"/>
    <property type="match status" value="1"/>
</dbReference>
<dbReference type="RefSeq" id="WP_093924830.1">
    <property type="nucleotide sequence ID" value="NZ_FOMW01000012.1"/>
</dbReference>
<dbReference type="Proteomes" id="UP000198977">
    <property type="component" value="Unassembled WGS sequence"/>
</dbReference>
<dbReference type="OrthoDB" id="5459937at2"/>
<sequence length="164" mass="17481">MRVRPARLDDAPQVTALWNGMIRDTLATFTSQEKTLAGVAALITERQGSFWVIEAQGVQGVQGFVTYGPFRAGPGYAATVEHTVIVAEAAQGKGAGRLLMQQALSAAASQRRHVMVAAISGANPTAAAFHARLGFEQTGYLPQVGYKAGQWLDLILMQKTLVPT</sequence>
<protein>
    <submittedName>
        <fullName evidence="4">Phosphinothricin acetyltransferase</fullName>
    </submittedName>
</protein>
<name>A0A1I2EF58_9RHOB</name>
<dbReference type="EMBL" id="FOMW01000012">
    <property type="protein sequence ID" value="SFE91206.1"/>
    <property type="molecule type" value="Genomic_DNA"/>
</dbReference>
<keyword evidence="5" id="KW-1185">Reference proteome</keyword>
<dbReference type="Pfam" id="PF00583">
    <property type="entry name" value="Acetyltransf_1"/>
    <property type="match status" value="1"/>
</dbReference>
<dbReference type="STRING" id="74348.SAMN04488523_11218"/>
<feature type="domain" description="N-acetyltransferase" evidence="3">
    <location>
        <begin position="1"/>
        <end position="162"/>
    </location>
</feature>
<gene>
    <name evidence="4" type="ORF">SAMN04488523_11218</name>
</gene>
<dbReference type="Gene3D" id="3.40.630.30">
    <property type="match status" value="1"/>
</dbReference>
<keyword evidence="1 4" id="KW-0808">Transferase</keyword>
<reference evidence="4 5" key="1">
    <citation type="submission" date="2016-10" db="EMBL/GenBank/DDBJ databases">
        <authorList>
            <person name="de Groot N.N."/>
        </authorList>
    </citation>
    <scope>NUCLEOTIDE SEQUENCE [LARGE SCALE GENOMIC DNA]</scope>
    <source>
        <strain evidence="4 5">DSM 11443</strain>
    </source>
</reference>
<dbReference type="PROSITE" id="PS51186">
    <property type="entry name" value="GNAT"/>
    <property type="match status" value="1"/>
</dbReference>
<dbReference type="CDD" id="cd04301">
    <property type="entry name" value="NAT_SF"/>
    <property type="match status" value="1"/>
</dbReference>
<evidence type="ECO:0000256" key="2">
    <source>
        <dbReference type="ARBA" id="ARBA00023315"/>
    </source>
</evidence>
<evidence type="ECO:0000313" key="4">
    <source>
        <dbReference type="EMBL" id="SFE91206.1"/>
    </source>
</evidence>
<keyword evidence="2" id="KW-0012">Acyltransferase</keyword>
<proteinExistence type="predicted"/>
<evidence type="ECO:0000259" key="3">
    <source>
        <dbReference type="PROSITE" id="PS51186"/>
    </source>
</evidence>
<evidence type="ECO:0000313" key="5">
    <source>
        <dbReference type="Proteomes" id="UP000198977"/>
    </source>
</evidence>
<dbReference type="InterPro" id="IPR016181">
    <property type="entry name" value="Acyl_CoA_acyltransferase"/>
</dbReference>
<dbReference type="SUPFAM" id="SSF55729">
    <property type="entry name" value="Acyl-CoA N-acyltransferases (Nat)"/>
    <property type="match status" value="1"/>
</dbReference>
<dbReference type="GO" id="GO:0016747">
    <property type="term" value="F:acyltransferase activity, transferring groups other than amino-acyl groups"/>
    <property type="evidence" value="ECO:0007669"/>
    <property type="project" value="InterPro"/>
</dbReference>
<evidence type="ECO:0000256" key="1">
    <source>
        <dbReference type="ARBA" id="ARBA00022679"/>
    </source>
</evidence>